<comment type="caution">
    <text evidence="5">The sequence shown here is derived from an EMBL/GenBank/DDBJ whole genome shotgun (WGS) entry which is preliminary data.</text>
</comment>
<dbReference type="EMBL" id="JAHQCW010000005">
    <property type="protein sequence ID" value="MBU9735763.1"/>
    <property type="molecule type" value="Genomic_DNA"/>
</dbReference>
<evidence type="ECO:0000313" key="5">
    <source>
        <dbReference type="EMBL" id="MBU9735763.1"/>
    </source>
</evidence>
<dbReference type="Gene3D" id="3.40.50.2300">
    <property type="match status" value="1"/>
</dbReference>
<name>A0A949K520_9FIRM</name>
<feature type="domain" description="Response regulatory" evidence="4">
    <location>
        <begin position="2"/>
        <end position="118"/>
    </location>
</feature>
<dbReference type="SUPFAM" id="SSF52172">
    <property type="entry name" value="CheY-like"/>
    <property type="match status" value="1"/>
</dbReference>
<organism evidence="5 6">
    <name type="scientific">Diplocloster agilis</name>
    <dbReference type="NCBI Taxonomy" id="2850323"/>
    <lineage>
        <taxon>Bacteria</taxon>
        <taxon>Bacillati</taxon>
        <taxon>Bacillota</taxon>
        <taxon>Clostridia</taxon>
        <taxon>Lachnospirales</taxon>
        <taxon>Lachnospiraceae</taxon>
        <taxon>Diplocloster</taxon>
    </lineage>
</organism>
<dbReference type="GO" id="GO:0000160">
    <property type="term" value="P:phosphorelay signal transduction system"/>
    <property type="evidence" value="ECO:0007669"/>
    <property type="project" value="InterPro"/>
</dbReference>
<dbReference type="InterPro" id="IPR001789">
    <property type="entry name" value="Sig_transdc_resp-reg_receiver"/>
</dbReference>
<dbReference type="Proteomes" id="UP000712157">
    <property type="component" value="Unassembled WGS sequence"/>
</dbReference>
<dbReference type="InterPro" id="IPR011006">
    <property type="entry name" value="CheY-like_superfamily"/>
</dbReference>
<evidence type="ECO:0000256" key="3">
    <source>
        <dbReference type="PROSITE-ProRule" id="PRU00169"/>
    </source>
</evidence>
<evidence type="ECO:0000313" key="6">
    <source>
        <dbReference type="Proteomes" id="UP000712157"/>
    </source>
</evidence>
<gene>
    <name evidence="5" type="ORF">KTH89_04385</name>
</gene>
<proteinExistence type="predicted"/>
<accession>A0A949K520</accession>
<dbReference type="PROSITE" id="PS50110">
    <property type="entry name" value="RESPONSE_REGULATORY"/>
    <property type="match status" value="1"/>
</dbReference>
<protein>
    <recommendedName>
        <fullName evidence="1">Stage 0 sporulation protein A homolog</fullName>
    </recommendedName>
</protein>
<comment type="caution">
    <text evidence="3">Lacks conserved residue(s) required for the propagation of feature annotation.</text>
</comment>
<dbReference type="Pfam" id="PF00072">
    <property type="entry name" value="Response_reg"/>
    <property type="match status" value="1"/>
</dbReference>
<evidence type="ECO:0000256" key="1">
    <source>
        <dbReference type="ARBA" id="ARBA00018672"/>
    </source>
</evidence>
<sequence length="118" mass="13415">MNIIIADRDESSAGRLSRILKDLSTDAQILHFSDPMYVVKYGLTNPIDVLFTEVRMKPFPLDGLTLIQMIRAKYPDVSCYVVTETKNYLEQASAIQVNGYLLKPVSVEQIHRAVVKRE</sequence>
<keyword evidence="6" id="KW-1185">Reference proteome</keyword>
<evidence type="ECO:0000256" key="2">
    <source>
        <dbReference type="ARBA" id="ARBA00024867"/>
    </source>
</evidence>
<dbReference type="AlphaFoldDB" id="A0A949K520"/>
<comment type="function">
    <text evidence="2">May play the central regulatory role in sporulation. It may be an element of the effector pathway responsible for the activation of sporulation genes in response to nutritional stress. Spo0A may act in concert with spo0H (a sigma factor) to control the expression of some genes that are critical to the sporulation process.</text>
</comment>
<dbReference type="SMART" id="SM00448">
    <property type="entry name" value="REC"/>
    <property type="match status" value="1"/>
</dbReference>
<dbReference type="RefSeq" id="WP_238720749.1">
    <property type="nucleotide sequence ID" value="NZ_JAHQCW010000005.1"/>
</dbReference>
<reference evidence="5" key="1">
    <citation type="submission" date="2021-06" db="EMBL/GenBank/DDBJ databases">
        <title>Description of novel taxa of the family Lachnospiraceae.</title>
        <authorList>
            <person name="Chaplin A.V."/>
            <person name="Sokolova S.R."/>
            <person name="Pikina A.P."/>
            <person name="Korzhanova M."/>
            <person name="Belova V."/>
            <person name="Korostin D."/>
            <person name="Efimov B.A."/>
        </authorList>
    </citation>
    <scope>NUCLEOTIDE SEQUENCE</scope>
    <source>
        <strain evidence="5">ASD5720</strain>
    </source>
</reference>
<evidence type="ECO:0000259" key="4">
    <source>
        <dbReference type="PROSITE" id="PS50110"/>
    </source>
</evidence>